<keyword evidence="1" id="KW-0547">Nucleotide-binding</keyword>
<keyword evidence="2" id="KW-1185">Reference proteome</keyword>
<name>A0AC61NI22_9BACT</name>
<proteinExistence type="predicted"/>
<evidence type="ECO:0000313" key="2">
    <source>
        <dbReference type="Proteomes" id="UP000826212"/>
    </source>
</evidence>
<evidence type="ECO:0000313" key="1">
    <source>
        <dbReference type="EMBL" id="QZE15336.1"/>
    </source>
</evidence>
<protein>
    <submittedName>
        <fullName evidence="1">ATP-binding protein</fullName>
    </submittedName>
</protein>
<accession>A0AC61NI22</accession>
<sequence>MFPNLKKATLSSQVYSDINIPLLKQAAIFGSNGSGKSNLLKTINFIKGIALDKNFLEKEKLHRYTFNLKEETKSEIIISIEFLIIDEVYKYSFAISENSFKEKLETKKFNKTDFGLQFERNNQEIIFGAEVNISSEIIQIISRTLDKNNRSSFLSIYTDVSFIENINIDKSVNWIKNHIKVYPIHRDSRDLINDYSKDERLNLFAQKIIDKVNLGIQNFFVKTTELTEFISTENDIKDTNIIKNIFKKDPSATNLIRFNGKKPMYLIQEEEEQLLVKEILFKQKGIDGFVGELDMGSQSDGTITFLNLIRIIYILINNKDTIFIDEIENSIHPELICKLIEFFGNIKSKGQLIYTTHETELLDQKKYLRSDEVWFVEKENGVSDLYSLNEFKEHNTINIKNGYIQGRYGATPNIDKITPNLP</sequence>
<reference evidence="1" key="1">
    <citation type="submission" date="2021-08" db="EMBL/GenBank/DDBJ databases">
        <title>Novel anaerobic bacterium isolated from sea squirt in East Sea, Republic of Korea.</title>
        <authorList>
            <person name="Nguyen T.H."/>
            <person name="Li Z."/>
            <person name="Lee Y.-J."/>
            <person name="Ko J."/>
            <person name="Kim S.-G."/>
        </authorList>
    </citation>
    <scope>NUCLEOTIDE SEQUENCE</scope>
    <source>
        <strain evidence="1">KCTC 25031</strain>
    </source>
</reference>
<dbReference type="Proteomes" id="UP000826212">
    <property type="component" value="Chromosome"/>
</dbReference>
<gene>
    <name evidence="1" type="ORF">K4L44_05755</name>
</gene>
<keyword evidence="1" id="KW-0067">ATP-binding</keyword>
<dbReference type="EMBL" id="CP081303">
    <property type="protein sequence ID" value="QZE15336.1"/>
    <property type="molecule type" value="Genomic_DNA"/>
</dbReference>
<organism evidence="1 2">
    <name type="scientific">Halosquirtibacter laminarini</name>
    <dbReference type="NCBI Taxonomy" id="3374600"/>
    <lineage>
        <taxon>Bacteria</taxon>
        <taxon>Pseudomonadati</taxon>
        <taxon>Bacteroidota</taxon>
        <taxon>Bacteroidia</taxon>
        <taxon>Marinilabiliales</taxon>
        <taxon>Prolixibacteraceae</taxon>
        <taxon>Halosquirtibacter</taxon>
    </lineage>
</organism>